<evidence type="ECO:0000256" key="2">
    <source>
        <dbReference type="ARBA" id="ARBA00022790"/>
    </source>
</evidence>
<evidence type="ECO:0000256" key="1">
    <source>
        <dbReference type="ARBA" id="ARBA00008482"/>
    </source>
</evidence>
<accession>A0A3P3YFB9</accession>
<dbReference type="AlphaFoldDB" id="A0A3P3YFB9"/>
<name>A0A3P3YFB9_PLABS</name>
<keyword evidence="3" id="KW-0175">Coiled coil</keyword>
<dbReference type="PANTHER" id="PTHR15350">
    <property type="entry name" value="COP9 SIGNALOSOME COMPLEX SUBUNIT 7/DENDRITIC CELL PROTEIN GA17"/>
    <property type="match status" value="1"/>
</dbReference>
<dbReference type="SMART" id="SM00088">
    <property type="entry name" value="PINT"/>
    <property type="match status" value="1"/>
</dbReference>
<gene>
    <name evidence="5" type="ORF">PLBR_LOCUS6024</name>
</gene>
<proteinExistence type="inferred from homology"/>
<feature type="domain" description="PCI" evidence="4">
    <location>
        <begin position="54"/>
        <end position="217"/>
    </location>
</feature>
<dbReference type="InterPro" id="IPR045237">
    <property type="entry name" value="COPS7/eIF3m"/>
</dbReference>
<dbReference type="EMBL" id="OVEO01000010">
    <property type="protein sequence ID" value="SPQ98809.1"/>
    <property type="molecule type" value="Genomic_DNA"/>
</dbReference>
<dbReference type="PROSITE" id="PS50250">
    <property type="entry name" value="PCI"/>
    <property type="match status" value="1"/>
</dbReference>
<dbReference type="Proteomes" id="UP000290189">
    <property type="component" value="Unassembled WGS sequence"/>
</dbReference>
<evidence type="ECO:0000259" key="4">
    <source>
        <dbReference type="PROSITE" id="PS50250"/>
    </source>
</evidence>
<feature type="coiled-coil region" evidence="3">
    <location>
        <begin position="239"/>
        <end position="273"/>
    </location>
</feature>
<evidence type="ECO:0000313" key="5">
    <source>
        <dbReference type="EMBL" id="SPQ98809.1"/>
    </source>
</evidence>
<dbReference type="Pfam" id="PF01399">
    <property type="entry name" value="PCI"/>
    <property type="match status" value="1"/>
</dbReference>
<geneLocation type="mitochondrion" evidence="5"/>
<evidence type="ECO:0000313" key="6">
    <source>
        <dbReference type="Proteomes" id="UP000290189"/>
    </source>
</evidence>
<organism evidence="5 6">
    <name type="scientific">Plasmodiophora brassicae</name>
    <name type="common">Clubroot disease agent</name>
    <dbReference type="NCBI Taxonomy" id="37360"/>
    <lineage>
        <taxon>Eukaryota</taxon>
        <taxon>Sar</taxon>
        <taxon>Rhizaria</taxon>
        <taxon>Endomyxa</taxon>
        <taxon>Phytomyxea</taxon>
        <taxon>Plasmodiophorida</taxon>
        <taxon>Plasmodiophoridae</taxon>
        <taxon>Plasmodiophora</taxon>
    </lineage>
</organism>
<reference evidence="5 6" key="1">
    <citation type="submission" date="2018-03" db="EMBL/GenBank/DDBJ databases">
        <authorList>
            <person name="Fogelqvist J."/>
        </authorList>
    </citation>
    <scope>NUCLEOTIDE SEQUENCE [LARGE SCALE GENOMIC DNA]</scope>
</reference>
<comment type="similarity">
    <text evidence="1">Belongs to the CSN7/EIF3M family. CSN7 subfamily.</text>
</comment>
<dbReference type="InterPro" id="IPR000717">
    <property type="entry name" value="PCI_dom"/>
</dbReference>
<sequence length="314" mass="35523">MPPGDWMGSVKINKSSAAIVAVIGPGRYKTARGRRSHNSLGYHLASYDEFGPCRCRVVREGLMEALERACIMASTGDLRGQGLAHVVMDSLKQPGLYTFDRLLRVRQIDEMKHSAEYLPVHNALRLFAYGTYSDYRDNRSTPLPDLSPAHILKLKALTVLSYASRCKRIRYGDLMQELDIDNVRDLEDLVIFCIYDGSLHAKLDQTESCVDILKVESRDVAAGEIPEMVAQLKTWTKSCKDLANNIGNMADAIERHEAQRREHAERVQKHLKLAEEDYIESVSKKQGSHESAMMVDDDSDPGFRYAMQESLRMR</sequence>
<dbReference type="PANTHER" id="PTHR15350:SF5">
    <property type="entry name" value="COP9 SIGNALOSOME COMPLEX SUBUNIT 7"/>
    <property type="match status" value="1"/>
</dbReference>
<keyword evidence="5" id="KW-0496">Mitochondrion</keyword>
<dbReference type="GO" id="GO:0008180">
    <property type="term" value="C:COP9 signalosome"/>
    <property type="evidence" value="ECO:0007669"/>
    <property type="project" value="UniProtKB-KW"/>
</dbReference>
<protein>
    <recommendedName>
        <fullName evidence="4">PCI domain-containing protein</fullName>
    </recommendedName>
</protein>
<evidence type="ECO:0000256" key="3">
    <source>
        <dbReference type="SAM" id="Coils"/>
    </source>
</evidence>
<keyword evidence="2" id="KW-0736">Signalosome</keyword>